<feature type="compositionally biased region" description="Basic residues" evidence="1">
    <location>
        <begin position="16"/>
        <end position="31"/>
    </location>
</feature>
<dbReference type="AlphaFoldDB" id="A0A179GID2"/>
<evidence type="ECO:0000313" key="2">
    <source>
        <dbReference type="EMBL" id="OAQ77634.1"/>
    </source>
</evidence>
<reference evidence="2 3" key="1">
    <citation type="submission" date="2016-01" db="EMBL/GenBank/DDBJ databases">
        <title>Biosynthesis of antibiotic leucinostatins and their inhibition on Phytophthora in bio-control Purpureocillium lilacinum.</title>
        <authorList>
            <person name="Wang G."/>
            <person name="Liu Z."/>
            <person name="Lin R."/>
            <person name="Li E."/>
            <person name="Mao Z."/>
            <person name="Ling J."/>
            <person name="Yin W."/>
            <person name="Xie B."/>
        </authorList>
    </citation>
    <scope>NUCLEOTIDE SEQUENCE [LARGE SCALE GENOMIC DNA]</scope>
    <source>
        <strain evidence="2">PLBJ-1</strain>
    </source>
</reference>
<organism evidence="2 3">
    <name type="scientific">Purpureocillium lilacinum</name>
    <name type="common">Paecilomyces lilacinus</name>
    <dbReference type="NCBI Taxonomy" id="33203"/>
    <lineage>
        <taxon>Eukaryota</taxon>
        <taxon>Fungi</taxon>
        <taxon>Dikarya</taxon>
        <taxon>Ascomycota</taxon>
        <taxon>Pezizomycotina</taxon>
        <taxon>Sordariomycetes</taxon>
        <taxon>Hypocreomycetidae</taxon>
        <taxon>Hypocreales</taxon>
        <taxon>Ophiocordycipitaceae</taxon>
        <taxon>Purpureocillium</taxon>
    </lineage>
</organism>
<evidence type="ECO:0000313" key="3">
    <source>
        <dbReference type="Proteomes" id="UP000078240"/>
    </source>
</evidence>
<comment type="caution">
    <text evidence="2">The sequence shown here is derived from an EMBL/GenBank/DDBJ whole genome shotgun (WGS) entry which is preliminary data.</text>
</comment>
<gene>
    <name evidence="2" type="ORF">VFPBJ_08106</name>
</gene>
<dbReference type="Proteomes" id="UP000078240">
    <property type="component" value="Unassembled WGS sequence"/>
</dbReference>
<name>A0A179GID2_PURLI</name>
<evidence type="ECO:0000256" key="1">
    <source>
        <dbReference type="SAM" id="MobiDB-lite"/>
    </source>
</evidence>
<feature type="region of interest" description="Disordered" evidence="1">
    <location>
        <begin position="1"/>
        <end position="31"/>
    </location>
</feature>
<dbReference type="EMBL" id="LSBH01000006">
    <property type="protein sequence ID" value="OAQ77634.1"/>
    <property type="molecule type" value="Genomic_DNA"/>
</dbReference>
<protein>
    <submittedName>
        <fullName evidence="2">Uncharacterized protein</fullName>
    </submittedName>
</protein>
<accession>A0A179GID2</accession>
<proteinExistence type="predicted"/>
<sequence length="180" mass="20437">MDAGRHHTLPLPCRNAKPRPRSRTRVKPASKHCCQSHRRASQFSRCRIAGRHCLSGKKVWNRVGQKGRGIHSRDGPWHLWDARRGIMGWARRLLVTRPVQCPLLLHTSNVSCWVCVRPGLQTLRTNPCQVLTKPMLVMVSVLPGTYSQSCKQPWSSSLGCPPYDDALRFLHSVHGHICRT</sequence>